<feature type="compositionally biased region" description="Low complexity" evidence="1">
    <location>
        <begin position="19"/>
        <end position="38"/>
    </location>
</feature>
<gene>
    <name evidence="2" type="ORF">AB5J49_03350</name>
</gene>
<accession>A0AB39PRQ1</accession>
<dbReference type="EMBL" id="CP163439">
    <property type="protein sequence ID" value="XDQ32463.1"/>
    <property type="molecule type" value="Genomic_DNA"/>
</dbReference>
<name>A0AB39PRQ1_9ACTN</name>
<sequence>MPPSTDKTTTVPTGIRQSAQEPQPARVPAQRQAPKAPQATTMAYGPLNVPLPWHGTEIATMEFQQISLPSHASTGWHYHHGPLLVTVHQGTLRRPLADGTVTAHPAGTSFVEPPGPSNIHTGHNPDSTTVILWCLFLLPPGSPLSVPVQEPGTARPAAPPT</sequence>
<protein>
    <recommendedName>
        <fullName evidence="3">Cupin domain-containing protein</fullName>
    </recommendedName>
</protein>
<organism evidence="2">
    <name type="scientific">Streptomyces sp. R28</name>
    <dbReference type="NCBI Taxonomy" id="3238628"/>
    <lineage>
        <taxon>Bacteria</taxon>
        <taxon>Bacillati</taxon>
        <taxon>Actinomycetota</taxon>
        <taxon>Actinomycetes</taxon>
        <taxon>Kitasatosporales</taxon>
        <taxon>Streptomycetaceae</taxon>
        <taxon>Streptomyces</taxon>
    </lineage>
</organism>
<dbReference type="InterPro" id="IPR011051">
    <property type="entry name" value="RmlC_Cupin_sf"/>
</dbReference>
<dbReference type="Gene3D" id="2.60.120.10">
    <property type="entry name" value="Jelly Rolls"/>
    <property type="match status" value="1"/>
</dbReference>
<evidence type="ECO:0000256" key="1">
    <source>
        <dbReference type="SAM" id="MobiDB-lite"/>
    </source>
</evidence>
<evidence type="ECO:0000313" key="2">
    <source>
        <dbReference type="EMBL" id="XDQ32463.1"/>
    </source>
</evidence>
<dbReference type="InterPro" id="IPR014710">
    <property type="entry name" value="RmlC-like_jellyroll"/>
</dbReference>
<dbReference type="AlphaFoldDB" id="A0AB39PRQ1"/>
<feature type="compositionally biased region" description="Polar residues" evidence="1">
    <location>
        <begin position="1"/>
        <end position="18"/>
    </location>
</feature>
<dbReference type="SUPFAM" id="SSF51182">
    <property type="entry name" value="RmlC-like cupins"/>
    <property type="match status" value="1"/>
</dbReference>
<reference evidence="2" key="1">
    <citation type="submission" date="2024-07" db="EMBL/GenBank/DDBJ databases">
        <authorList>
            <person name="Yu S.T."/>
        </authorList>
    </citation>
    <scope>NUCLEOTIDE SEQUENCE</scope>
    <source>
        <strain evidence="2">R28</strain>
    </source>
</reference>
<evidence type="ECO:0008006" key="3">
    <source>
        <dbReference type="Google" id="ProtNLM"/>
    </source>
</evidence>
<proteinExistence type="predicted"/>
<dbReference type="RefSeq" id="WP_369166966.1">
    <property type="nucleotide sequence ID" value="NZ_CP163439.1"/>
</dbReference>
<feature type="region of interest" description="Disordered" evidence="1">
    <location>
        <begin position="1"/>
        <end position="38"/>
    </location>
</feature>